<keyword evidence="5" id="KW-1185">Reference proteome</keyword>
<dbReference type="InterPro" id="IPR015943">
    <property type="entry name" value="WD40/YVTN_repeat-like_dom_sf"/>
</dbReference>
<dbReference type="Pfam" id="PF15902">
    <property type="entry name" value="Sortilin-Vps10"/>
    <property type="match status" value="1"/>
</dbReference>
<proteinExistence type="predicted"/>
<dbReference type="InterPro" id="IPR050310">
    <property type="entry name" value="VPS10-sortilin"/>
</dbReference>
<dbReference type="CDD" id="cd15482">
    <property type="entry name" value="Sialidase_non-viral"/>
    <property type="match status" value="2"/>
</dbReference>
<dbReference type="InterPro" id="IPR036278">
    <property type="entry name" value="Sialidase_sf"/>
</dbReference>
<accession>A0A506PM54</accession>
<dbReference type="Pfam" id="PF15899">
    <property type="entry name" value="BNR_6"/>
    <property type="match status" value="1"/>
</dbReference>
<feature type="signal peptide" evidence="2">
    <location>
        <begin position="1"/>
        <end position="20"/>
    </location>
</feature>
<dbReference type="SUPFAM" id="SSF50939">
    <property type="entry name" value="Sialidases"/>
    <property type="match status" value="2"/>
</dbReference>
<feature type="chain" id="PRO_5021223757" evidence="2">
    <location>
        <begin position="21"/>
        <end position="943"/>
    </location>
</feature>
<protein>
    <submittedName>
        <fullName evidence="4">Glycosyl hydrolase</fullName>
    </submittedName>
</protein>
<keyword evidence="2" id="KW-0732">Signal</keyword>
<dbReference type="PANTHER" id="PTHR12106:SF27">
    <property type="entry name" value="SORTILIN-RELATED RECEPTOR"/>
    <property type="match status" value="1"/>
</dbReference>
<dbReference type="Proteomes" id="UP000317332">
    <property type="component" value="Unassembled WGS sequence"/>
</dbReference>
<dbReference type="GO" id="GO:0016787">
    <property type="term" value="F:hydrolase activity"/>
    <property type="evidence" value="ECO:0007669"/>
    <property type="project" value="UniProtKB-KW"/>
</dbReference>
<name>A0A506PM54_9FLAO</name>
<feature type="domain" description="Sortilin N-terminal" evidence="3">
    <location>
        <begin position="139"/>
        <end position="320"/>
    </location>
</feature>
<evidence type="ECO:0000256" key="2">
    <source>
        <dbReference type="SAM" id="SignalP"/>
    </source>
</evidence>
<gene>
    <name evidence="4" type="ORF">FJ651_04510</name>
</gene>
<dbReference type="OrthoDB" id="9757809at2"/>
<comment type="caution">
    <text evidence="4">The sequence shown here is derived from an EMBL/GenBank/DDBJ whole genome shotgun (WGS) entry which is preliminary data.</text>
</comment>
<evidence type="ECO:0000256" key="1">
    <source>
        <dbReference type="ARBA" id="ARBA00022737"/>
    </source>
</evidence>
<evidence type="ECO:0000313" key="5">
    <source>
        <dbReference type="Proteomes" id="UP000317332"/>
    </source>
</evidence>
<evidence type="ECO:0000259" key="3">
    <source>
        <dbReference type="Pfam" id="PF15902"/>
    </source>
</evidence>
<keyword evidence="1" id="KW-0677">Repeat</keyword>
<dbReference type="RefSeq" id="WP_140989224.1">
    <property type="nucleotide sequence ID" value="NZ_VHIQ01000002.1"/>
</dbReference>
<evidence type="ECO:0000313" key="4">
    <source>
        <dbReference type="EMBL" id="TPV34801.1"/>
    </source>
</evidence>
<reference evidence="4 5" key="1">
    <citation type="submission" date="2019-06" db="EMBL/GenBank/DDBJ databases">
        <title>Flavobacteriaceae Paucihalobacterium erythroidium CWB-1, complete genome.</title>
        <authorList>
            <person name="Wu S."/>
        </authorList>
    </citation>
    <scope>NUCLEOTIDE SEQUENCE [LARGE SCALE GENOMIC DNA]</scope>
    <source>
        <strain evidence="4 5">CWB-1</strain>
    </source>
</reference>
<organism evidence="4 5">
    <name type="scientific">Paucihalobacter ruber</name>
    <dbReference type="NCBI Taxonomy" id="2567861"/>
    <lineage>
        <taxon>Bacteria</taxon>
        <taxon>Pseudomonadati</taxon>
        <taxon>Bacteroidota</taxon>
        <taxon>Flavobacteriia</taxon>
        <taxon>Flavobacteriales</taxon>
        <taxon>Flavobacteriaceae</taxon>
        <taxon>Paucihalobacter</taxon>
    </lineage>
</organism>
<sequence>MKRLSFFSSVFFLFVFSVFSQPKATPAQDIEKSLIELEKAASTSIVKQLPFENIGPSVMSGRVVDLAVNPDNPTEFYVGYASGGVWHTTNNGTTFTPIMDNSPTQNVGVLAVHWPTRTIWVGTGENNSSRSSYAGIGLLKSSDNGKTWQNMGLPDSHHIGKIAINSANPNEVVVGVTGHLYSPNKERGIYKTSDGGNTWQQTLFIDETTGIIDLQFNPKNFNVMYAAAWTKDRKAWNFDGSGNNSAIYKSTDAGATWTKISVEKSGFPTGDGVGRIGLAVYNDDILYAIHDNQFRRPKSSEKSKSTGLQKDDFKNMSKDAFLKLDDKELNNFLKANGFQEKYRAENVKNLVRNDNVKPADLATYLEDANSLLFDTEVIGTEIYKSTDGGQTWAKTHKDYLDGVYYSYGYYFGHIYVSPANQDHIYFYGVPILKSKDGGKTFKSMDAENVHVDHHSLWINPQNPNHLINGNDGGVNITYDDGNNWIKNNSTSVGQYYYINVDNQEPYNVYGGLQDNGVWVGPHNARNDFRWHQSGDYPWKSIMGGDGMQVQIDNRNPNIVYTGFQFGNYFRIDREKGSQTYIQPKHELGESPYRFNWQTPILLSAHNQDILYYGGNKLMRSMDQGNNWQAISPDLTKGGKKGNVAYGTLTTISESPFEFGLIYTGSDDGLIYITKNSGASWDNISKNLPQDLWVSRVVASQHKKERVYAALNGYRWDNFEVYIYVSEDYGNTWKSITNGIALSPVNVIKEDPENENILYAGTDNAAYVSFDKGENWHMFSEGLPKVAIHDLVIQPKAKHLLLGTHGRSIYKADISNLQSFKADMLTTSTTVFNLDEVRFSPRWGSQRSSWSDAFEPNIQVSFFSNSEETKTITILNEQNEVLFTQKFDSQKGYNVWNYNLKVDNEAVKKLKDNNVHTGANGGLYLNKGTYIVKIGDSRTTITIK</sequence>
<dbReference type="PANTHER" id="PTHR12106">
    <property type="entry name" value="SORTILIN RELATED"/>
    <property type="match status" value="1"/>
</dbReference>
<dbReference type="InterPro" id="IPR002860">
    <property type="entry name" value="BNR_rpt"/>
</dbReference>
<dbReference type="InterPro" id="IPR031778">
    <property type="entry name" value="Sortilin_N"/>
</dbReference>
<dbReference type="EMBL" id="VHIQ01000002">
    <property type="protein sequence ID" value="TPV34801.1"/>
    <property type="molecule type" value="Genomic_DNA"/>
</dbReference>
<dbReference type="AlphaFoldDB" id="A0A506PM54"/>
<keyword evidence="4" id="KW-0378">Hydrolase</keyword>
<dbReference type="Gene3D" id="2.130.10.10">
    <property type="entry name" value="YVTN repeat-like/Quinoprotein amine dehydrogenase"/>
    <property type="match status" value="4"/>
</dbReference>